<evidence type="ECO:0000256" key="8">
    <source>
        <dbReference type="ARBA" id="ARBA00022801"/>
    </source>
</evidence>
<feature type="domain" description="VRR-NUC" evidence="11">
    <location>
        <begin position="446"/>
        <end position="559"/>
    </location>
</feature>
<proteinExistence type="inferred from homology"/>
<gene>
    <name evidence="12" type="ORF">AUP74_02311</name>
</gene>
<evidence type="ECO:0000256" key="5">
    <source>
        <dbReference type="ARBA" id="ARBA00012029"/>
    </source>
</evidence>
<organism evidence="12 13">
    <name type="scientific">Microbulbifer aggregans</name>
    <dbReference type="NCBI Taxonomy" id="1769779"/>
    <lineage>
        <taxon>Bacteria</taxon>
        <taxon>Pseudomonadati</taxon>
        <taxon>Pseudomonadota</taxon>
        <taxon>Gammaproteobacteria</taxon>
        <taxon>Cellvibrionales</taxon>
        <taxon>Microbulbiferaceae</taxon>
        <taxon>Microbulbifer</taxon>
    </lineage>
</organism>
<evidence type="ECO:0000256" key="4">
    <source>
        <dbReference type="ARBA" id="ARBA00005533"/>
    </source>
</evidence>
<dbReference type="RefSeq" id="WP_069947683.1">
    <property type="nucleotide sequence ID" value="NZ_CP014143.1"/>
</dbReference>
<dbReference type="GO" id="GO:0046872">
    <property type="term" value="F:metal ion binding"/>
    <property type="evidence" value="ECO:0007669"/>
    <property type="project" value="UniProtKB-KW"/>
</dbReference>
<evidence type="ECO:0000256" key="3">
    <source>
        <dbReference type="ARBA" id="ARBA00001946"/>
    </source>
</evidence>
<dbReference type="STRING" id="1769779.AUP74_02311"/>
<name>A0A1C9W989_9GAMM</name>
<dbReference type="Gene3D" id="3.40.1350.10">
    <property type="match status" value="1"/>
</dbReference>
<keyword evidence="7" id="KW-0479">Metal-binding</keyword>
<evidence type="ECO:0000313" key="13">
    <source>
        <dbReference type="Proteomes" id="UP000095672"/>
    </source>
</evidence>
<evidence type="ECO:0000313" key="12">
    <source>
        <dbReference type="EMBL" id="AOS97719.1"/>
    </source>
</evidence>
<comment type="catalytic activity">
    <reaction evidence="1">
        <text>Hydrolytically removes 5'-nucleotides successively from the 3'-hydroxy termini of 3'-hydroxy-terminated oligonucleotides.</text>
        <dbReference type="EC" id="3.1.4.1"/>
    </reaction>
</comment>
<dbReference type="InterPro" id="IPR011856">
    <property type="entry name" value="tRNA_endonuc-like_dom_sf"/>
</dbReference>
<dbReference type="GO" id="GO:0003676">
    <property type="term" value="F:nucleic acid binding"/>
    <property type="evidence" value="ECO:0007669"/>
    <property type="project" value="InterPro"/>
</dbReference>
<keyword evidence="13" id="KW-1185">Reference proteome</keyword>
<comment type="cofactor">
    <cofactor evidence="3">
        <name>Mg(2+)</name>
        <dbReference type="ChEBI" id="CHEBI:18420"/>
    </cofactor>
</comment>
<evidence type="ECO:0000256" key="1">
    <source>
        <dbReference type="ARBA" id="ARBA00000983"/>
    </source>
</evidence>
<comment type="cofactor">
    <cofactor evidence="2">
        <name>Mn(2+)</name>
        <dbReference type="ChEBI" id="CHEBI:29035"/>
    </cofactor>
</comment>
<keyword evidence="6" id="KW-0540">Nuclease</keyword>
<dbReference type="KEGG" id="micc:AUP74_02311"/>
<evidence type="ECO:0000256" key="10">
    <source>
        <dbReference type="ARBA" id="ARBA00023211"/>
    </source>
</evidence>
<comment type="similarity">
    <text evidence="4">Belongs to the FAN1 family.</text>
</comment>
<reference evidence="13" key="1">
    <citation type="submission" date="2016-01" db="EMBL/GenBank/DDBJ databases">
        <title>Complete genome sequence of Microbulbifer sp. CCB-MM1, a halophile isolated from Matang Mangrove Forest, Perak.</title>
        <authorList>
            <person name="Moh T.H."/>
            <person name="Dinesh B."/>
            <person name="Lau N.-S."/>
            <person name="Go F."/>
            <person name="Alexander Chong S.-C."/>
        </authorList>
    </citation>
    <scope>NUCLEOTIDE SEQUENCE [LARGE SCALE GENOMIC DNA]</scope>
    <source>
        <strain evidence="13">CCB-MM1</strain>
    </source>
</reference>
<sequence>MSAVVELAPDYYLTNFRALVDFVVARYERLLSADERQFYRAFRAMDINSQRLYVRLLSRKGVPSSAGALFRLGKLSYVEIDDLTGAADRLVSAGLLLRDPALPLAEILPLYSKAELLASSPTTLPKTLKRQALEQALLERGGDEVDSLGVLLADDAVLAVQGADHFDTFKLCFFGNLRQDLTDYVLRDLGLYRFESYPLDRQHLPFQSRTQVEQHLCYYACLEQLDTAMEEGAEAIVALAEQLPAHSEGDATLHRRLDRLRLTLARQLERLEAFEAADQLYRQCSRPPARERRARIAAQCGEVDVALSLCQEILATPHNEAEQIFAESFGYRTAKRAKRLAGWDQPARYQPPTETVTLPPEPDRVERLAALYLQGGLPPAEVESDQCFYVENCLFNGVLGLYVWDILFSATPGAFFNPFQAAPSDFRTPDFYPMRREAFEVRLAELDNDNLARRVWSNYREKWGIANPLVAWEALSESLLELALARIPPEHWQLLFRRLLNDIEHHRNGLPDLILFPAEGSYELVEVKGPGDRLQQNQRRWLTFFARHQIPHRVLHVEWQQP</sequence>
<keyword evidence="10" id="KW-0464">Manganese</keyword>
<dbReference type="InterPro" id="IPR014883">
    <property type="entry name" value="VRR_NUC"/>
</dbReference>
<dbReference type="PANTHER" id="PTHR15749:SF4">
    <property type="entry name" value="FANCONI-ASSOCIATED NUCLEASE 1"/>
    <property type="match status" value="1"/>
</dbReference>
<dbReference type="OrthoDB" id="9803913at2"/>
<evidence type="ECO:0000256" key="6">
    <source>
        <dbReference type="ARBA" id="ARBA00022722"/>
    </source>
</evidence>
<dbReference type="InterPro" id="IPR049125">
    <property type="entry name" value="FAN1-like_WH"/>
</dbReference>
<accession>A0A1C9W989</accession>
<dbReference type="PATRIC" id="fig|1769779.3.peg.2305"/>
<evidence type="ECO:0000256" key="9">
    <source>
        <dbReference type="ARBA" id="ARBA00022842"/>
    </source>
</evidence>
<dbReference type="GO" id="GO:0036297">
    <property type="term" value="P:interstrand cross-link repair"/>
    <property type="evidence" value="ECO:0007669"/>
    <property type="project" value="InterPro"/>
</dbReference>
<protein>
    <recommendedName>
        <fullName evidence="5">phosphodiesterase I</fullName>
        <ecNumber evidence="5">3.1.4.1</ecNumber>
    </recommendedName>
</protein>
<dbReference type="EC" id="3.1.4.1" evidence="5"/>
<evidence type="ECO:0000256" key="7">
    <source>
        <dbReference type="ARBA" id="ARBA00022723"/>
    </source>
</evidence>
<dbReference type="Pfam" id="PF08774">
    <property type="entry name" value="VRR_NUC"/>
    <property type="match status" value="1"/>
</dbReference>
<dbReference type="SMART" id="SM00990">
    <property type="entry name" value="VRR_NUC"/>
    <property type="match status" value="1"/>
</dbReference>
<evidence type="ECO:0000256" key="2">
    <source>
        <dbReference type="ARBA" id="ARBA00001936"/>
    </source>
</evidence>
<dbReference type="InterPro" id="IPR033315">
    <property type="entry name" value="Fan1-like"/>
</dbReference>
<dbReference type="AlphaFoldDB" id="A0A1C9W989"/>
<dbReference type="PANTHER" id="PTHR15749">
    <property type="entry name" value="FANCONI-ASSOCIATED NUCLEASE 1"/>
    <property type="match status" value="1"/>
</dbReference>
<evidence type="ECO:0000259" key="11">
    <source>
        <dbReference type="SMART" id="SM00990"/>
    </source>
</evidence>
<dbReference type="GO" id="GO:0004528">
    <property type="term" value="F:phosphodiesterase I activity"/>
    <property type="evidence" value="ECO:0007669"/>
    <property type="project" value="UniProtKB-EC"/>
</dbReference>
<keyword evidence="9" id="KW-0460">Magnesium</keyword>
<dbReference type="Proteomes" id="UP000095672">
    <property type="component" value="Chromosome"/>
</dbReference>
<dbReference type="EMBL" id="CP014143">
    <property type="protein sequence ID" value="AOS97719.1"/>
    <property type="molecule type" value="Genomic_DNA"/>
</dbReference>
<dbReference type="Pfam" id="PF21315">
    <property type="entry name" value="FAN1_HTH"/>
    <property type="match status" value="1"/>
</dbReference>
<keyword evidence="8" id="KW-0378">Hydrolase</keyword>